<evidence type="ECO:0000313" key="1">
    <source>
        <dbReference type="EMBL" id="EFC94907.1"/>
    </source>
</evidence>
<reference evidence="1 2" key="1">
    <citation type="submission" date="2010-01" db="EMBL/GenBank/DDBJ databases">
        <authorList>
            <person name="Weinstock G."/>
            <person name="Sodergren E."/>
            <person name="Clifton S."/>
            <person name="Fulton L."/>
            <person name="Fulton B."/>
            <person name="Courtney L."/>
            <person name="Fronick C."/>
            <person name="Harrison M."/>
            <person name="Strong C."/>
            <person name="Farmer C."/>
            <person name="Delahaunty K."/>
            <person name="Markovic C."/>
            <person name="Hall O."/>
            <person name="Minx P."/>
            <person name="Tomlinson C."/>
            <person name="Mitreva M."/>
            <person name="Nelson J."/>
            <person name="Hou S."/>
            <person name="Wollam A."/>
            <person name="Pepin K.H."/>
            <person name="Johnson M."/>
            <person name="Bhonagiri V."/>
            <person name="Nash W.E."/>
            <person name="Warren W."/>
            <person name="Chinwalla A."/>
            <person name="Mardis E.R."/>
            <person name="Wilson R.K."/>
        </authorList>
    </citation>
    <scope>NUCLEOTIDE SEQUENCE [LARGE SCALE GENOMIC DNA]</scope>
    <source>
        <strain evidence="1 2">DSM 13479</strain>
    </source>
</reference>
<comment type="caution">
    <text evidence="1">The sequence shown here is derived from an EMBL/GenBank/DDBJ whole genome shotgun (WGS) entry which is preliminary data.</text>
</comment>
<evidence type="ECO:0000313" key="2">
    <source>
        <dbReference type="Proteomes" id="UP000004968"/>
    </source>
</evidence>
<dbReference type="Proteomes" id="UP000004968">
    <property type="component" value="Unassembled WGS sequence"/>
</dbReference>
<sequence length="63" mass="6770">MGTIFTEETGVVMSPIAAGLPEEDMVSDLPGNRGTVFADSESDLFKRALLRKHVNDCDSVIEG</sequence>
<proteinExistence type="predicted"/>
<protein>
    <submittedName>
        <fullName evidence="1">Uncharacterized protein</fullName>
    </submittedName>
</protein>
<name>D3ATE8_9FIRM</name>
<gene>
    <name evidence="1" type="ORF">CLOSTHATH_06907</name>
</gene>
<dbReference type="AlphaFoldDB" id="D3ATE8"/>
<dbReference type="EMBL" id="ACIO01000890">
    <property type="protein sequence ID" value="EFC94907.1"/>
    <property type="molecule type" value="Genomic_DNA"/>
</dbReference>
<dbReference type="HOGENOM" id="CLU_2879773_0_0_9"/>
<accession>D3ATE8</accession>
<organism evidence="1 2">
    <name type="scientific">Hungatella hathewayi DSM 13479</name>
    <dbReference type="NCBI Taxonomy" id="566550"/>
    <lineage>
        <taxon>Bacteria</taxon>
        <taxon>Bacillati</taxon>
        <taxon>Bacillota</taxon>
        <taxon>Clostridia</taxon>
        <taxon>Lachnospirales</taxon>
        <taxon>Lachnospiraceae</taxon>
        <taxon>Hungatella</taxon>
    </lineage>
</organism>